<sequence>MDGSAVFVLVAFRRSWRLAEHKQEMALKHEIKQTRTETHGLGRSCGNGFLMHSLHMRSSVVAGLGGYRAICALRFSLSTDRESLVKSNQYRLPAPSPAIPLVDNVKCIRDGLTAPTVAMSLTGVVFMRSSTAAVGSCSLSAPTIRASVQVYPPI</sequence>
<comment type="caution">
    <text evidence="1">The sequence shown here is derived from an EMBL/GenBank/DDBJ whole genome shotgun (WGS) entry which is preliminary data.</text>
</comment>
<gene>
    <name evidence="1" type="ORF">MYCIT1_LOCUS20826</name>
</gene>
<reference evidence="1" key="1">
    <citation type="submission" date="2023-11" db="EMBL/GenBank/DDBJ databases">
        <authorList>
            <person name="De Vega J J."/>
            <person name="De Vega J J."/>
        </authorList>
    </citation>
    <scope>NUCLEOTIDE SEQUENCE</scope>
</reference>
<protein>
    <submittedName>
        <fullName evidence="1">Uncharacterized protein</fullName>
    </submittedName>
</protein>
<proteinExistence type="predicted"/>
<dbReference type="AlphaFoldDB" id="A0AAD2HDK9"/>
<dbReference type="EMBL" id="CAVNYO010000399">
    <property type="protein sequence ID" value="CAK5273966.1"/>
    <property type="molecule type" value="Genomic_DNA"/>
</dbReference>
<dbReference type="Proteomes" id="UP001295794">
    <property type="component" value="Unassembled WGS sequence"/>
</dbReference>
<keyword evidence="2" id="KW-1185">Reference proteome</keyword>
<accession>A0AAD2HDK9</accession>
<evidence type="ECO:0000313" key="1">
    <source>
        <dbReference type="EMBL" id="CAK5273966.1"/>
    </source>
</evidence>
<organism evidence="1 2">
    <name type="scientific">Mycena citricolor</name>
    <dbReference type="NCBI Taxonomy" id="2018698"/>
    <lineage>
        <taxon>Eukaryota</taxon>
        <taxon>Fungi</taxon>
        <taxon>Dikarya</taxon>
        <taxon>Basidiomycota</taxon>
        <taxon>Agaricomycotina</taxon>
        <taxon>Agaricomycetes</taxon>
        <taxon>Agaricomycetidae</taxon>
        <taxon>Agaricales</taxon>
        <taxon>Marasmiineae</taxon>
        <taxon>Mycenaceae</taxon>
        <taxon>Mycena</taxon>
    </lineage>
</organism>
<evidence type="ECO:0000313" key="2">
    <source>
        <dbReference type="Proteomes" id="UP001295794"/>
    </source>
</evidence>
<name>A0AAD2HDK9_9AGAR</name>